<dbReference type="Pfam" id="PF05128">
    <property type="entry name" value="DUF697"/>
    <property type="match status" value="1"/>
</dbReference>
<accession>A0A3N4G2F8</accession>
<dbReference type="OrthoDB" id="9255830at2"/>
<proteinExistence type="predicted"/>
<keyword evidence="6" id="KW-1185">Reference proteome</keyword>
<dbReference type="EMBL" id="RKMG01000032">
    <property type="protein sequence ID" value="RPA57133.1"/>
    <property type="molecule type" value="Genomic_DNA"/>
</dbReference>
<keyword evidence="4" id="KW-0472">Membrane</keyword>
<dbReference type="GO" id="GO:0016020">
    <property type="term" value="C:membrane"/>
    <property type="evidence" value="ECO:0007669"/>
    <property type="project" value="UniProtKB-SubCell"/>
</dbReference>
<evidence type="ECO:0000256" key="2">
    <source>
        <dbReference type="ARBA" id="ARBA00022692"/>
    </source>
</evidence>
<evidence type="ECO:0000256" key="4">
    <source>
        <dbReference type="ARBA" id="ARBA00023136"/>
    </source>
</evidence>
<reference evidence="5 6" key="1">
    <citation type="submission" date="2018-11" db="EMBL/GenBank/DDBJ databases">
        <title>Aerococcus sp. SJQ22, whole genome shotgun sequence.</title>
        <authorList>
            <person name="Sun L."/>
            <person name="Gao X."/>
            <person name="Chen W."/>
            <person name="Huang K."/>
        </authorList>
    </citation>
    <scope>NUCLEOTIDE SEQUENCE [LARGE SCALE GENOMIC DNA]</scope>
    <source>
        <strain evidence="5 6">SJQ22</strain>
    </source>
</reference>
<name>A0A3N4G2F8_9LACT</name>
<evidence type="ECO:0000256" key="1">
    <source>
        <dbReference type="ARBA" id="ARBA00004141"/>
    </source>
</evidence>
<comment type="subcellular location">
    <subcellularLocation>
        <location evidence="1">Membrane</location>
        <topology evidence="1">Multi-pass membrane protein</topology>
    </subcellularLocation>
</comment>
<dbReference type="AlphaFoldDB" id="A0A3N4G2F8"/>
<sequence>MQDVPGTHVVLEAEAEDNGTEAADDKEFHAFFDEVLKKMPVKSAGVILGALDQTKAQAEKVLGTSKERYEGIFDEFLVGVDPEVRKKSYTTIHAATLTAAIIGLSPIPFSDAILLVPVQTVMMSRLHKLFGRSWSESLGWTISKELVVVGFGRSIVGNLIKFIPGVGTLAGAAINGVVASGITATLGWVTVKMLNEGEDIFDNVLTFKGQFNSLYKTIQASNKKNKG</sequence>
<evidence type="ECO:0000313" key="5">
    <source>
        <dbReference type="EMBL" id="RPA57133.1"/>
    </source>
</evidence>
<organism evidence="5 6">
    <name type="scientific">Aerococcus agrisoli</name>
    <dbReference type="NCBI Taxonomy" id="2487350"/>
    <lineage>
        <taxon>Bacteria</taxon>
        <taxon>Bacillati</taxon>
        <taxon>Bacillota</taxon>
        <taxon>Bacilli</taxon>
        <taxon>Lactobacillales</taxon>
        <taxon>Aerococcaceae</taxon>
        <taxon>Aerococcus</taxon>
    </lineage>
</organism>
<evidence type="ECO:0000256" key="3">
    <source>
        <dbReference type="ARBA" id="ARBA00022989"/>
    </source>
</evidence>
<protein>
    <submittedName>
        <fullName evidence="5">DUF697 domain-containing protein</fullName>
    </submittedName>
</protein>
<keyword evidence="3" id="KW-1133">Transmembrane helix</keyword>
<dbReference type="InterPro" id="IPR021147">
    <property type="entry name" value="DUF697"/>
</dbReference>
<gene>
    <name evidence="5" type="ORF">EF384_08315</name>
</gene>
<comment type="caution">
    <text evidence="5">The sequence shown here is derived from an EMBL/GenBank/DDBJ whole genome shotgun (WGS) entry which is preliminary data.</text>
</comment>
<evidence type="ECO:0000313" key="6">
    <source>
        <dbReference type="Proteomes" id="UP000273977"/>
    </source>
</evidence>
<dbReference type="Proteomes" id="UP000273977">
    <property type="component" value="Unassembled WGS sequence"/>
</dbReference>
<keyword evidence="2" id="KW-0812">Transmembrane</keyword>